<feature type="region of interest" description="Disordered" evidence="1">
    <location>
        <begin position="1"/>
        <end position="36"/>
    </location>
</feature>
<evidence type="ECO:0000256" key="1">
    <source>
        <dbReference type="SAM" id="MobiDB-lite"/>
    </source>
</evidence>
<evidence type="ECO:0000313" key="3">
    <source>
        <dbReference type="Proteomes" id="UP000663891"/>
    </source>
</evidence>
<sequence length="36" mass="3547">VKGHGGRPGKCAHGVGSSRHVSPKAHVIPSHGSGAH</sequence>
<reference evidence="2" key="1">
    <citation type="submission" date="2021-02" db="EMBL/GenBank/DDBJ databases">
        <authorList>
            <person name="Nowell W R."/>
        </authorList>
    </citation>
    <scope>NUCLEOTIDE SEQUENCE</scope>
</reference>
<comment type="caution">
    <text evidence="2">The sequence shown here is derived from an EMBL/GenBank/DDBJ whole genome shotgun (WGS) entry which is preliminary data.</text>
</comment>
<dbReference type="EMBL" id="CAJNON010000979">
    <property type="protein sequence ID" value="CAF1412085.1"/>
    <property type="molecule type" value="Genomic_DNA"/>
</dbReference>
<accession>A0A815M2L3</accession>
<evidence type="ECO:0000313" key="2">
    <source>
        <dbReference type="EMBL" id="CAF1412085.1"/>
    </source>
</evidence>
<proteinExistence type="predicted"/>
<dbReference type="AlphaFoldDB" id="A0A815M2L3"/>
<protein>
    <submittedName>
        <fullName evidence="2">Uncharacterized protein</fullName>
    </submittedName>
</protein>
<dbReference type="Proteomes" id="UP000663891">
    <property type="component" value="Unassembled WGS sequence"/>
</dbReference>
<feature type="non-terminal residue" evidence="2">
    <location>
        <position position="1"/>
    </location>
</feature>
<name>A0A815M2L3_9BILA</name>
<organism evidence="2 3">
    <name type="scientific">Adineta steineri</name>
    <dbReference type="NCBI Taxonomy" id="433720"/>
    <lineage>
        <taxon>Eukaryota</taxon>
        <taxon>Metazoa</taxon>
        <taxon>Spiralia</taxon>
        <taxon>Gnathifera</taxon>
        <taxon>Rotifera</taxon>
        <taxon>Eurotatoria</taxon>
        <taxon>Bdelloidea</taxon>
        <taxon>Adinetida</taxon>
        <taxon>Adinetidae</taxon>
        <taxon>Adineta</taxon>
    </lineage>
</organism>
<gene>
    <name evidence="2" type="ORF">VCS650_LOCUS37170</name>
</gene>